<protein>
    <submittedName>
        <fullName evidence="3">Type IV secretory pathway protease TraF-like protein</fullName>
    </submittedName>
</protein>
<keyword evidence="1" id="KW-0812">Transmembrane</keyword>
<dbReference type="Pfam" id="PF10502">
    <property type="entry name" value="Peptidase_S26"/>
    <property type="match status" value="1"/>
</dbReference>
<organism evidence="3 4">
    <name type="scientific">Novosphingobium subterraneum</name>
    <dbReference type="NCBI Taxonomy" id="48936"/>
    <lineage>
        <taxon>Bacteria</taxon>
        <taxon>Pseudomonadati</taxon>
        <taxon>Pseudomonadota</taxon>
        <taxon>Alphaproteobacteria</taxon>
        <taxon>Sphingomonadales</taxon>
        <taxon>Sphingomonadaceae</taxon>
        <taxon>Novosphingobium</taxon>
    </lineage>
</organism>
<feature type="transmembrane region" description="Helical" evidence="1">
    <location>
        <begin position="20"/>
        <end position="40"/>
    </location>
</feature>
<dbReference type="STRING" id="48936.NJ75_03951"/>
<accession>A0A0B8Z9M1</accession>
<dbReference type="RefSeq" id="WP_039337562.1">
    <property type="nucleotide sequence ID" value="NZ_JBNNWK010000016.1"/>
</dbReference>
<dbReference type="PATRIC" id="fig|48936.3.peg.3985"/>
<dbReference type="AlphaFoldDB" id="A0A0B8Z9M1"/>
<gene>
    <name evidence="3" type="ORF">NJ75_03951</name>
</gene>
<evidence type="ECO:0000256" key="1">
    <source>
        <dbReference type="SAM" id="Phobius"/>
    </source>
</evidence>
<evidence type="ECO:0000313" key="3">
    <source>
        <dbReference type="EMBL" id="KHS42930.1"/>
    </source>
</evidence>
<dbReference type="GO" id="GO:0004252">
    <property type="term" value="F:serine-type endopeptidase activity"/>
    <property type="evidence" value="ECO:0007669"/>
    <property type="project" value="InterPro"/>
</dbReference>
<feature type="domain" description="Peptidase S26" evidence="2">
    <location>
        <begin position="30"/>
        <end position="172"/>
    </location>
</feature>
<dbReference type="Gene3D" id="2.10.109.10">
    <property type="entry name" value="Umud Fragment, subunit A"/>
    <property type="match status" value="1"/>
</dbReference>
<keyword evidence="3" id="KW-0378">Hydrolase</keyword>
<evidence type="ECO:0000313" key="4">
    <source>
        <dbReference type="Proteomes" id="UP000031338"/>
    </source>
</evidence>
<dbReference type="SUPFAM" id="SSF51306">
    <property type="entry name" value="LexA/Signal peptidase"/>
    <property type="match status" value="1"/>
</dbReference>
<proteinExistence type="predicted"/>
<dbReference type="Proteomes" id="UP000031338">
    <property type="component" value="Unassembled WGS sequence"/>
</dbReference>
<dbReference type="InterPro" id="IPR019533">
    <property type="entry name" value="Peptidase_S26"/>
</dbReference>
<dbReference type="EMBL" id="JRVC01000024">
    <property type="protein sequence ID" value="KHS42930.1"/>
    <property type="molecule type" value="Genomic_DNA"/>
</dbReference>
<comment type="caution">
    <text evidence="3">The sequence shown here is derived from an EMBL/GenBank/DDBJ whole genome shotgun (WGS) entry which is preliminary data.</text>
</comment>
<evidence type="ECO:0000259" key="2">
    <source>
        <dbReference type="Pfam" id="PF10502"/>
    </source>
</evidence>
<keyword evidence="1" id="KW-0472">Membrane</keyword>
<sequence length="178" mass="19037">MQPADLLIRSASAPNFVQRLVLWGGLGAGALALSSLAAFAQGHALMINVSPSLPYWAIWVTRGAPVHRGDIILFDPPTSPLLVKHFGAKPKPFGKWVSGVPGDIITEQNRIYFVNGDAVAKAKLESRLGEPLALGPTGRVPKGCYFVTSEHKDGFDSRYAAIGWICGPRILGVGRPIL</sequence>
<dbReference type="GO" id="GO:0006465">
    <property type="term" value="P:signal peptide processing"/>
    <property type="evidence" value="ECO:0007669"/>
    <property type="project" value="InterPro"/>
</dbReference>
<dbReference type="InterPro" id="IPR036286">
    <property type="entry name" value="LexA/Signal_pep-like_sf"/>
</dbReference>
<keyword evidence="3" id="KW-0645">Protease</keyword>
<keyword evidence="4" id="KW-1185">Reference proteome</keyword>
<name>A0A0B8Z9M1_9SPHN</name>
<reference evidence="3 4" key="1">
    <citation type="submission" date="2014-10" db="EMBL/GenBank/DDBJ databases">
        <title>Draft genome sequence of Novosphingobium subterraneum DSM 12447.</title>
        <authorList>
            <person name="Gan H.M."/>
            <person name="Gan H.Y."/>
            <person name="Savka M.A."/>
        </authorList>
    </citation>
    <scope>NUCLEOTIDE SEQUENCE [LARGE SCALE GENOMIC DNA]</scope>
    <source>
        <strain evidence="3 4">DSM 12447</strain>
    </source>
</reference>
<keyword evidence="1" id="KW-1133">Transmembrane helix</keyword>